<proteinExistence type="predicted"/>
<reference evidence="1 2" key="1">
    <citation type="submission" date="2016-10" db="EMBL/GenBank/DDBJ databases">
        <authorList>
            <person name="de Groot N.N."/>
        </authorList>
    </citation>
    <scope>NUCLEOTIDE SEQUENCE [LARGE SCALE GENOMIC DNA]</scope>
    <source>
        <strain evidence="1">MBHS1</strain>
    </source>
</reference>
<accession>A0A1H6FDH0</accession>
<evidence type="ECO:0008006" key="3">
    <source>
        <dbReference type="Google" id="ProtNLM"/>
    </source>
</evidence>
<evidence type="ECO:0000313" key="1">
    <source>
        <dbReference type="EMBL" id="SEH08118.1"/>
    </source>
</evidence>
<gene>
    <name evidence="1" type="ORF">MBHS_04008</name>
</gene>
<dbReference type="EMBL" id="FMSV02000543">
    <property type="protein sequence ID" value="SEH08118.1"/>
    <property type="molecule type" value="Genomic_DNA"/>
</dbReference>
<name>A0A1H6FDH0_9GAMM</name>
<dbReference type="AlphaFoldDB" id="A0A1H6FDH0"/>
<sequence>MAYFSVVYDACVLYPAPLRDLLMRLALTDLFRAHWTDQIHQNLNEFPSVIASLSNLLDEKLQKAVVRKYPACHKVY</sequence>
<protein>
    <recommendedName>
        <fullName evidence="3">PIN domain-containing protein</fullName>
    </recommendedName>
</protein>
<dbReference type="Proteomes" id="UP000236724">
    <property type="component" value="Unassembled WGS sequence"/>
</dbReference>
<evidence type="ECO:0000313" key="2">
    <source>
        <dbReference type="Proteomes" id="UP000236724"/>
    </source>
</evidence>
<keyword evidence="2" id="KW-1185">Reference proteome</keyword>
<organism evidence="1 2">
    <name type="scientific">Candidatus Venteria ishoeyi</name>
    <dbReference type="NCBI Taxonomy" id="1899563"/>
    <lineage>
        <taxon>Bacteria</taxon>
        <taxon>Pseudomonadati</taxon>
        <taxon>Pseudomonadota</taxon>
        <taxon>Gammaproteobacteria</taxon>
        <taxon>Thiotrichales</taxon>
        <taxon>Thiotrichaceae</taxon>
        <taxon>Venteria</taxon>
    </lineage>
</organism>